<feature type="region of interest" description="Disordered" evidence="1">
    <location>
        <begin position="154"/>
        <end position="209"/>
    </location>
</feature>
<keyword evidence="3" id="KW-1185">Reference proteome</keyword>
<feature type="compositionally biased region" description="Polar residues" evidence="1">
    <location>
        <begin position="175"/>
        <end position="189"/>
    </location>
</feature>
<proteinExistence type="predicted"/>
<dbReference type="Proteomes" id="UP001356427">
    <property type="component" value="Unassembled WGS sequence"/>
</dbReference>
<evidence type="ECO:0000313" key="3">
    <source>
        <dbReference type="Proteomes" id="UP001356427"/>
    </source>
</evidence>
<feature type="region of interest" description="Disordered" evidence="1">
    <location>
        <begin position="76"/>
        <end position="142"/>
    </location>
</feature>
<protein>
    <submittedName>
        <fullName evidence="2">Uncharacterized protein</fullName>
    </submittedName>
</protein>
<accession>A0AAN8QUZ6</accession>
<dbReference type="EMBL" id="JAGTTL010000010">
    <property type="protein sequence ID" value="KAK6317585.1"/>
    <property type="molecule type" value="Genomic_DNA"/>
</dbReference>
<feature type="compositionally biased region" description="Basic residues" evidence="1">
    <location>
        <begin position="110"/>
        <end position="134"/>
    </location>
</feature>
<sequence length="209" mass="23200">MSKLQLLNVFITERLTTAAVEIFGSAEKTLAVYQERLTTAAVEIFVVVEKTIAEVQGENDRLRGLLLDHLGADPQQLTLPADEVPPKQQEWSPRPGQSPRGTGGTQDRRTQRRTQSPHRLQRNRRNSGPVRRKSSFKDLVNPDSSAALSEIIVSIDEDESEELPSGSKRTRGKKGQTSQVCTEAKTTSELKAPLKSHTKQETIQVSFLS</sequence>
<name>A0AAN8QUZ6_9TELE</name>
<comment type="caution">
    <text evidence="2">The sequence shown here is derived from an EMBL/GenBank/DDBJ whole genome shotgun (WGS) entry which is preliminary data.</text>
</comment>
<evidence type="ECO:0000256" key="1">
    <source>
        <dbReference type="SAM" id="MobiDB-lite"/>
    </source>
</evidence>
<organism evidence="2 3">
    <name type="scientific">Coregonus suidteri</name>
    <dbReference type="NCBI Taxonomy" id="861788"/>
    <lineage>
        <taxon>Eukaryota</taxon>
        <taxon>Metazoa</taxon>
        <taxon>Chordata</taxon>
        <taxon>Craniata</taxon>
        <taxon>Vertebrata</taxon>
        <taxon>Euteleostomi</taxon>
        <taxon>Actinopterygii</taxon>
        <taxon>Neopterygii</taxon>
        <taxon>Teleostei</taxon>
        <taxon>Protacanthopterygii</taxon>
        <taxon>Salmoniformes</taxon>
        <taxon>Salmonidae</taxon>
        <taxon>Coregoninae</taxon>
        <taxon>Coregonus</taxon>
    </lineage>
</organism>
<dbReference type="AlphaFoldDB" id="A0AAN8QUZ6"/>
<evidence type="ECO:0000313" key="2">
    <source>
        <dbReference type="EMBL" id="KAK6317585.1"/>
    </source>
</evidence>
<reference evidence="2 3" key="1">
    <citation type="submission" date="2021-04" db="EMBL/GenBank/DDBJ databases">
        <authorList>
            <person name="De Guttry C."/>
            <person name="Zahm M."/>
            <person name="Klopp C."/>
            <person name="Cabau C."/>
            <person name="Louis A."/>
            <person name="Berthelot C."/>
            <person name="Parey E."/>
            <person name="Roest Crollius H."/>
            <person name="Montfort J."/>
            <person name="Robinson-Rechavi M."/>
            <person name="Bucao C."/>
            <person name="Bouchez O."/>
            <person name="Gislard M."/>
            <person name="Lluch J."/>
            <person name="Milhes M."/>
            <person name="Lampietro C."/>
            <person name="Lopez Roques C."/>
            <person name="Donnadieu C."/>
            <person name="Braasch I."/>
            <person name="Desvignes T."/>
            <person name="Postlethwait J."/>
            <person name="Bobe J."/>
            <person name="Wedekind C."/>
            <person name="Guiguen Y."/>
        </authorList>
    </citation>
    <scope>NUCLEOTIDE SEQUENCE [LARGE SCALE GENOMIC DNA]</scope>
    <source>
        <strain evidence="2">Cs_M1</strain>
        <tissue evidence="2">Blood</tissue>
    </source>
</reference>
<gene>
    <name evidence="2" type="ORF">J4Q44_G00129850</name>
</gene>